<organism evidence="1 2">
    <name type="scientific">Actinomyces weissii</name>
    <dbReference type="NCBI Taxonomy" id="675090"/>
    <lineage>
        <taxon>Bacteria</taxon>
        <taxon>Bacillati</taxon>
        <taxon>Actinomycetota</taxon>
        <taxon>Actinomycetes</taxon>
        <taxon>Actinomycetales</taxon>
        <taxon>Actinomycetaceae</taxon>
        <taxon>Actinomyces</taxon>
    </lineage>
</organism>
<evidence type="ECO:0000313" key="2">
    <source>
        <dbReference type="Proteomes" id="UP000595895"/>
    </source>
</evidence>
<evidence type="ECO:0000313" key="1">
    <source>
        <dbReference type="EMBL" id="QQM66969.1"/>
    </source>
</evidence>
<dbReference type="Proteomes" id="UP000595895">
    <property type="component" value="Chromosome"/>
</dbReference>
<protein>
    <submittedName>
        <fullName evidence="1">Fis family transcriptional regulator</fullName>
    </submittedName>
</protein>
<accession>A0A7T7M8P1</accession>
<reference evidence="1 2" key="1">
    <citation type="submission" date="2020-12" db="EMBL/GenBank/DDBJ databases">
        <authorList>
            <person name="Zhou J."/>
        </authorList>
    </citation>
    <scope>NUCLEOTIDE SEQUENCE [LARGE SCALE GENOMIC DNA]</scope>
    <source>
        <strain evidence="1 2">CCUG 61299</strain>
    </source>
</reference>
<dbReference type="EMBL" id="CP066802">
    <property type="protein sequence ID" value="QQM66969.1"/>
    <property type="molecule type" value="Genomic_DNA"/>
</dbReference>
<dbReference type="AlphaFoldDB" id="A0A7T7M8P1"/>
<dbReference type="RefSeq" id="WP_200275166.1">
    <property type="nucleotide sequence ID" value="NZ_CP066802.1"/>
</dbReference>
<keyword evidence="2" id="KW-1185">Reference proteome</keyword>
<name>A0A7T7M8P1_9ACTO</name>
<sequence length="177" mass="18216">MNLESLFADLESVFEAERRADLAAAAHELAEAELGSVRMLERLRGASGRRVQVLLRGGAALGGMLLRVEEDLLLVQEDSGVQALLPAAAVVAAWPLGAKAVVQAPRGGVGLRAAARALVRRGVVVRLTLLGSELVGRPVRVGADHLDLVVDGGSPLGPGAGGRVSVALDAIDAVRSL</sequence>
<dbReference type="KEGG" id="awe:JG540_07915"/>
<gene>
    <name evidence="1" type="ORF">JG540_07915</name>
</gene>
<proteinExistence type="predicted"/>